<dbReference type="PANTHER" id="PTHR43652:SF2">
    <property type="entry name" value="BASIC AMINO ACID ANTIPORTER YFCC-RELATED"/>
    <property type="match status" value="1"/>
</dbReference>
<feature type="transmembrane region" description="Helical" evidence="7">
    <location>
        <begin position="282"/>
        <end position="301"/>
    </location>
</feature>
<organism evidence="9 10">
    <name type="scientific">Candidatus Lachnoclostridium stercorigallinarum</name>
    <dbReference type="NCBI Taxonomy" id="2838634"/>
    <lineage>
        <taxon>Bacteria</taxon>
        <taxon>Bacillati</taxon>
        <taxon>Bacillota</taxon>
        <taxon>Clostridia</taxon>
        <taxon>Lachnospirales</taxon>
        <taxon>Lachnospiraceae</taxon>
    </lineage>
</organism>
<dbReference type="Pfam" id="PF03600">
    <property type="entry name" value="CitMHS"/>
    <property type="match status" value="1"/>
</dbReference>
<keyword evidence="3 7" id="KW-0812">Transmembrane</keyword>
<accession>A0A9D2GG57</accession>
<dbReference type="GO" id="GO:0005886">
    <property type="term" value="C:plasma membrane"/>
    <property type="evidence" value="ECO:0007669"/>
    <property type="project" value="TreeGrafter"/>
</dbReference>
<comment type="caution">
    <text evidence="9">The sequence shown here is derived from an EMBL/GenBank/DDBJ whole genome shotgun (WGS) entry which is preliminary data.</text>
</comment>
<comment type="subcellular location">
    <subcellularLocation>
        <location evidence="1">Membrane</location>
        <topology evidence="1">Multi-pass membrane protein</topology>
    </subcellularLocation>
</comment>
<evidence type="ECO:0000256" key="4">
    <source>
        <dbReference type="ARBA" id="ARBA00022737"/>
    </source>
</evidence>
<evidence type="ECO:0000256" key="2">
    <source>
        <dbReference type="ARBA" id="ARBA00022448"/>
    </source>
</evidence>
<evidence type="ECO:0000259" key="8">
    <source>
        <dbReference type="Pfam" id="PF03600"/>
    </source>
</evidence>
<reference evidence="9" key="2">
    <citation type="submission" date="2021-04" db="EMBL/GenBank/DDBJ databases">
        <authorList>
            <person name="Gilroy R."/>
        </authorList>
    </citation>
    <scope>NUCLEOTIDE SEQUENCE</scope>
    <source>
        <strain evidence="9">ChiBcec1-1093</strain>
    </source>
</reference>
<dbReference type="InterPro" id="IPR051679">
    <property type="entry name" value="DASS-Related_Transporters"/>
</dbReference>
<evidence type="ECO:0000256" key="1">
    <source>
        <dbReference type="ARBA" id="ARBA00004141"/>
    </source>
</evidence>
<evidence type="ECO:0000313" key="10">
    <source>
        <dbReference type="Proteomes" id="UP000824101"/>
    </source>
</evidence>
<evidence type="ECO:0000256" key="5">
    <source>
        <dbReference type="ARBA" id="ARBA00022989"/>
    </source>
</evidence>
<feature type="non-terminal residue" evidence="9">
    <location>
        <position position="407"/>
    </location>
</feature>
<dbReference type="InterPro" id="IPR004680">
    <property type="entry name" value="Cit_transptr-like_dom"/>
</dbReference>
<reference evidence="9" key="1">
    <citation type="journal article" date="2021" name="PeerJ">
        <title>Extensive microbial diversity within the chicken gut microbiome revealed by metagenomics and culture.</title>
        <authorList>
            <person name="Gilroy R."/>
            <person name="Ravi A."/>
            <person name="Getino M."/>
            <person name="Pursley I."/>
            <person name="Horton D.L."/>
            <person name="Alikhan N.F."/>
            <person name="Baker D."/>
            <person name="Gharbi K."/>
            <person name="Hall N."/>
            <person name="Watson M."/>
            <person name="Adriaenssens E.M."/>
            <person name="Foster-Nyarko E."/>
            <person name="Jarju S."/>
            <person name="Secka A."/>
            <person name="Antonio M."/>
            <person name="Oren A."/>
            <person name="Chaudhuri R.R."/>
            <person name="La Ragione R."/>
            <person name="Hildebrand F."/>
            <person name="Pallen M.J."/>
        </authorList>
    </citation>
    <scope>NUCLEOTIDE SEQUENCE</scope>
    <source>
        <strain evidence="9">ChiBcec1-1093</strain>
    </source>
</reference>
<dbReference type="AlphaFoldDB" id="A0A9D2GG57"/>
<keyword evidence="5 7" id="KW-1133">Transmembrane helix</keyword>
<keyword evidence="6 7" id="KW-0472">Membrane</keyword>
<feature type="transmembrane region" description="Helical" evidence="7">
    <location>
        <begin position="47"/>
        <end position="69"/>
    </location>
</feature>
<keyword evidence="4" id="KW-0677">Repeat</keyword>
<feature type="transmembrane region" description="Helical" evidence="7">
    <location>
        <begin position="253"/>
        <end position="270"/>
    </location>
</feature>
<dbReference type="EMBL" id="DXBC01000005">
    <property type="protein sequence ID" value="HIZ78207.1"/>
    <property type="molecule type" value="Genomic_DNA"/>
</dbReference>
<dbReference type="Proteomes" id="UP000824101">
    <property type="component" value="Unassembled WGS sequence"/>
</dbReference>
<feature type="transmembrane region" description="Helical" evidence="7">
    <location>
        <begin position="363"/>
        <end position="390"/>
    </location>
</feature>
<feature type="transmembrane region" description="Helical" evidence="7">
    <location>
        <begin position="307"/>
        <end position="332"/>
    </location>
</feature>
<evidence type="ECO:0000256" key="3">
    <source>
        <dbReference type="ARBA" id="ARBA00022692"/>
    </source>
</evidence>
<feature type="transmembrane region" description="Helical" evidence="7">
    <location>
        <begin position="228"/>
        <end position="247"/>
    </location>
</feature>
<evidence type="ECO:0000256" key="7">
    <source>
        <dbReference type="SAM" id="Phobius"/>
    </source>
</evidence>
<feature type="transmembrane region" description="Helical" evidence="7">
    <location>
        <begin position="12"/>
        <end position="41"/>
    </location>
</feature>
<evidence type="ECO:0000313" key="9">
    <source>
        <dbReference type="EMBL" id="HIZ78207.1"/>
    </source>
</evidence>
<keyword evidence="2" id="KW-0813">Transport</keyword>
<proteinExistence type="predicted"/>
<name>A0A9D2GG57_9FIRM</name>
<feature type="transmembrane region" description="Helical" evidence="7">
    <location>
        <begin position="90"/>
        <end position="119"/>
    </location>
</feature>
<sequence>MQLYIVLAITAFMIISFVVGKIPYGVTTMTCCALLAITGYYDVSEAFSGLCNKTTILIAGMFTLAYAFGKTSLINRIRAQMAKIRGKSGLILLVFLFGIAIILAQLMGRTAVLSIMILFATSLSDDDDLCPSRVITAVFVVIAAWSLKVPIAAGATMSATANAYYEGIVSDPSLMLQTGDFFKVSLIPCVALTIYALAAWKLIPKHAIDSSNVKEVKMTEAIPKKDEICIIAVFVGVMISFFFGSRLGNLMNLMPAIGVLILIYTGSLTAKEAITNMTGDMVWMIAGVLVVSDAMGSSGVGELIGNGILTILGEAPSGLLVMVVFAVVAIVMTTFMSNTGTAAILSPIAASMALAGGMDPRGIVLIVNIASIMAVAFPSGSAECALMFAAGRHSPVGLLKFTLPYLL</sequence>
<dbReference type="GO" id="GO:0055085">
    <property type="term" value="P:transmembrane transport"/>
    <property type="evidence" value="ECO:0007669"/>
    <property type="project" value="InterPro"/>
</dbReference>
<protein>
    <submittedName>
        <fullName evidence="9">Anion permease</fullName>
    </submittedName>
</protein>
<dbReference type="PANTHER" id="PTHR43652">
    <property type="entry name" value="BASIC AMINO ACID ANTIPORTER YFCC-RELATED"/>
    <property type="match status" value="1"/>
</dbReference>
<feature type="domain" description="Citrate transporter-like" evidence="8">
    <location>
        <begin position="15"/>
        <end position="367"/>
    </location>
</feature>
<evidence type="ECO:0000256" key="6">
    <source>
        <dbReference type="ARBA" id="ARBA00023136"/>
    </source>
</evidence>
<gene>
    <name evidence="9" type="ORF">IAA17_00240</name>
</gene>